<dbReference type="Proteomes" id="UP000650582">
    <property type="component" value="Unassembled WGS sequence"/>
</dbReference>
<feature type="domain" description="MYND-type" evidence="5">
    <location>
        <begin position="499"/>
        <end position="548"/>
    </location>
</feature>
<name>A0A8H7LG24_9AGAM</name>
<evidence type="ECO:0000256" key="4">
    <source>
        <dbReference type="PROSITE-ProRule" id="PRU00134"/>
    </source>
</evidence>
<dbReference type="SUPFAM" id="SSF144232">
    <property type="entry name" value="HIT/MYND zinc finger-like"/>
    <property type="match status" value="1"/>
</dbReference>
<dbReference type="PROSITE" id="PS50865">
    <property type="entry name" value="ZF_MYND_2"/>
    <property type="match status" value="1"/>
</dbReference>
<reference evidence="6" key="1">
    <citation type="submission" date="2020-09" db="EMBL/GenBank/DDBJ databases">
        <title>Comparative genome analyses of four rice-infecting Rhizoctonia solani isolates reveal extensive enrichment of homogalacturonan modification genes.</title>
        <authorList>
            <person name="Lee D.-Y."/>
            <person name="Jeon J."/>
            <person name="Kim K.-T."/>
            <person name="Cheong K."/>
            <person name="Song H."/>
            <person name="Choi G."/>
            <person name="Ko J."/>
            <person name="Opiyo S.O."/>
            <person name="Zuo S."/>
            <person name="Madhav S."/>
            <person name="Lee Y.-H."/>
            <person name="Wang G.-L."/>
        </authorList>
    </citation>
    <scope>NUCLEOTIDE SEQUENCE</scope>
    <source>
        <strain evidence="6">AG1-IA YN-7</strain>
    </source>
</reference>
<evidence type="ECO:0000259" key="5">
    <source>
        <dbReference type="PROSITE" id="PS50865"/>
    </source>
</evidence>
<dbReference type="Pfam" id="PF01753">
    <property type="entry name" value="zf-MYND"/>
    <property type="match status" value="1"/>
</dbReference>
<proteinExistence type="predicted"/>
<dbReference type="GO" id="GO:0008270">
    <property type="term" value="F:zinc ion binding"/>
    <property type="evidence" value="ECO:0007669"/>
    <property type="project" value="UniProtKB-KW"/>
</dbReference>
<evidence type="ECO:0000256" key="1">
    <source>
        <dbReference type="ARBA" id="ARBA00022723"/>
    </source>
</evidence>
<organism evidence="6 7">
    <name type="scientific">Rhizoctonia solani</name>
    <dbReference type="NCBI Taxonomy" id="456999"/>
    <lineage>
        <taxon>Eukaryota</taxon>
        <taxon>Fungi</taxon>
        <taxon>Dikarya</taxon>
        <taxon>Basidiomycota</taxon>
        <taxon>Agaricomycotina</taxon>
        <taxon>Agaricomycetes</taxon>
        <taxon>Cantharellales</taxon>
        <taxon>Ceratobasidiaceae</taxon>
        <taxon>Rhizoctonia</taxon>
    </lineage>
</organism>
<protein>
    <recommendedName>
        <fullName evidence="5">MYND-type domain-containing protein</fullName>
    </recommendedName>
</protein>
<keyword evidence="1" id="KW-0479">Metal-binding</keyword>
<evidence type="ECO:0000256" key="3">
    <source>
        <dbReference type="ARBA" id="ARBA00022833"/>
    </source>
</evidence>
<dbReference type="EMBL" id="JACYCC010000041">
    <property type="protein sequence ID" value="KAF8676826.1"/>
    <property type="molecule type" value="Genomic_DNA"/>
</dbReference>
<gene>
    <name evidence="6" type="ORF">RHS04_06220</name>
</gene>
<evidence type="ECO:0000313" key="7">
    <source>
        <dbReference type="Proteomes" id="UP000650582"/>
    </source>
</evidence>
<accession>A0A8H7LG24</accession>
<comment type="caution">
    <text evidence="6">The sequence shown here is derived from an EMBL/GenBank/DDBJ whole genome shotgun (WGS) entry which is preliminary data.</text>
</comment>
<keyword evidence="3" id="KW-0862">Zinc</keyword>
<keyword evidence="2 4" id="KW-0863">Zinc-finger</keyword>
<dbReference type="Gene3D" id="6.10.140.2220">
    <property type="match status" value="1"/>
</dbReference>
<evidence type="ECO:0000313" key="6">
    <source>
        <dbReference type="EMBL" id="KAF8676826.1"/>
    </source>
</evidence>
<evidence type="ECO:0000256" key="2">
    <source>
        <dbReference type="ARBA" id="ARBA00022771"/>
    </source>
</evidence>
<sequence length="576" mass="64168">MIAATASLRLGELSDSISSLDPAKIVEQMNVTTLESILKMANDVDTYQYFKSQRLIGGCIALMQKIKVEEKSSRIMRQNMRQTPGIECPLVFSSQVAQVVRQEIRTASQRLECDSILGWGTSDDDPLASDEHVKALVQMLWDDRANLLRVLSSAYSPAISGLLFLLWRCTYLDAQRRFRDGSKRGSPDVPLIKRIMEIQFGCVRLKIRTLLRTCLLLRFGGLGAVSRGHVFLTGCALVATSDQGEPMLSIADGICKLLGITPGEGDRLFPRSPDPGDSRMIFEAYVSRLVPSDTRVYAPVSIMLAIILLELVVANMRPGLEGLLSTVFQVTVERSHFFSKKKISLLQPTLRTSVLSPSVQKDILEAFVKSDLADLAGSVLFALNANAIENTPDSDTNYNLMKTIQTTFHTIGTTHTPAILEECSRDYAPDWIKVQHQLVVRGMCMDLYTDRDRNITTTPSAVRKRHYELCNGVWDSVAQALRLKDQIARVRRAWNGCVFLRCQDPIGIDRRGAAYACSECKAVPYCSVRCQAGDWDIRGERDPHRHTCQQLSQVFDPAHASDPLSFAPLLSLLNPQ</sequence>
<dbReference type="AlphaFoldDB" id="A0A8H7LG24"/>
<dbReference type="InterPro" id="IPR002893">
    <property type="entry name" value="Znf_MYND"/>
</dbReference>